<dbReference type="Proteomes" id="UP000216682">
    <property type="component" value="Unassembled WGS sequence"/>
</dbReference>
<name>A0A265E629_9STAP</name>
<sequence>MMTAGFWSHKWIRARQSAFVLEDTQPPFIDAYSVYRLQQCSVHHIGTFNQVIMYKRGKKR</sequence>
<proteinExistence type="predicted"/>
<organism evidence="1 2">
    <name type="scientific">Salinicoccus roseus</name>
    <dbReference type="NCBI Taxonomy" id="45670"/>
    <lineage>
        <taxon>Bacteria</taxon>
        <taxon>Bacillati</taxon>
        <taxon>Bacillota</taxon>
        <taxon>Bacilli</taxon>
        <taxon>Bacillales</taxon>
        <taxon>Staphylococcaceae</taxon>
        <taxon>Salinicoccus</taxon>
    </lineage>
</organism>
<evidence type="ECO:0000313" key="2">
    <source>
        <dbReference type="Proteomes" id="UP000216682"/>
    </source>
</evidence>
<gene>
    <name evidence="1" type="ORF">CFN03_07840</name>
</gene>
<dbReference type="EMBL" id="NPEZ01000003">
    <property type="protein sequence ID" value="OZT76980.1"/>
    <property type="molecule type" value="Genomic_DNA"/>
</dbReference>
<accession>A0A265E629</accession>
<reference evidence="1 2" key="1">
    <citation type="submission" date="2017-07" db="EMBL/GenBank/DDBJ databases">
        <title>Shotgun whole genome sequences of three halophilic bacterial isolates.</title>
        <authorList>
            <person name="Pozzo T."/>
            <person name="Higdon S.M."/>
            <person name="Quillaguaman J."/>
        </authorList>
    </citation>
    <scope>NUCLEOTIDE SEQUENCE [LARGE SCALE GENOMIC DNA]</scope>
    <source>
        <strain evidence="1 2">BU-1</strain>
    </source>
</reference>
<dbReference type="AlphaFoldDB" id="A0A265E629"/>
<comment type="caution">
    <text evidence="1">The sequence shown here is derived from an EMBL/GenBank/DDBJ whole genome shotgun (WGS) entry which is preliminary data.</text>
</comment>
<evidence type="ECO:0000313" key="1">
    <source>
        <dbReference type="EMBL" id="OZT76980.1"/>
    </source>
</evidence>
<protein>
    <submittedName>
        <fullName evidence="1">Uncharacterized protein</fullName>
    </submittedName>
</protein>